<evidence type="ECO:0000313" key="1">
    <source>
        <dbReference type="EMBL" id="KAF2825074.1"/>
    </source>
</evidence>
<dbReference type="InterPro" id="IPR032675">
    <property type="entry name" value="LRR_dom_sf"/>
</dbReference>
<reference evidence="1" key="1">
    <citation type="journal article" date="2020" name="Stud. Mycol.">
        <title>101 Dothideomycetes genomes: a test case for predicting lifestyles and emergence of pathogens.</title>
        <authorList>
            <person name="Haridas S."/>
            <person name="Albert R."/>
            <person name="Binder M."/>
            <person name="Bloem J."/>
            <person name="Labutti K."/>
            <person name="Salamov A."/>
            <person name="Andreopoulos B."/>
            <person name="Baker S."/>
            <person name="Barry K."/>
            <person name="Bills G."/>
            <person name="Bluhm B."/>
            <person name="Cannon C."/>
            <person name="Castanera R."/>
            <person name="Culley D."/>
            <person name="Daum C."/>
            <person name="Ezra D."/>
            <person name="Gonzalez J."/>
            <person name="Henrissat B."/>
            <person name="Kuo A."/>
            <person name="Liang C."/>
            <person name="Lipzen A."/>
            <person name="Lutzoni F."/>
            <person name="Magnuson J."/>
            <person name="Mondo S."/>
            <person name="Nolan M."/>
            <person name="Ohm R."/>
            <person name="Pangilinan J."/>
            <person name="Park H.-J."/>
            <person name="Ramirez L."/>
            <person name="Alfaro M."/>
            <person name="Sun H."/>
            <person name="Tritt A."/>
            <person name="Yoshinaga Y."/>
            <person name="Zwiers L.-H."/>
            <person name="Turgeon B."/>
            <person name="Goodwin S."/>
            <person name="Spatafora J."/>
            <person name="Crous P."/>
            <person name="Grigoriev I."/>
        </authorList>
    </citation>
    <scope>NUCLEOTIDE SEQUENCE</scope>
    <source>
        <strain evidence="1">CBS 113818</strain>
    </source>
</reference>
<dbReference type="EMBL" id="MU006228">
    <property type="protein sequence ID" value="KAF2825074.1"/>
    <property type="molecule type" value="Genomic_DNA"/>
</dbReference>
<dbReference type="Gene3D" id="3.80.10.10">
    <property type="entry name" value="Ribonuclease Inhibitor"/>
    <property type="match status" value="1"/>
</dbReference>
<keyword evidence="2" id="KW-1185">Reference proteome</keyword>
<dbReference type="SUPFAM" id="SSF52047">
    <property type="entry name" value="RNI-like"/>
    <property type="match status" value="1"/>
</dbReference>
<gene>
    <name evidence="1" type="ORF">CC86DRAFT_418818</name>
</gene>
<proteinExistence type="predicted"/>
<protein>
    <submittedName>
        <fullName evidence="1">Uncharacterized protein</fullName>
    </submittedName>
</protein>
<evidence type="ECO:0000313" key="2">
    <source>
        <dbReference type="Proteomes" id="UP000799424"/>
    </source>
</evidence>
<name>A0A6A6ZX53_9PLEO</name>
<dbReference type="AlphaFoldDB" id="A0A6A6ZX53"/>
<dbReference type="Proteomes" id="UP000799424">
    <property type="component" value="Unassembled WGS sequence"/>
</dbReference>
<accession>A0A6A6ZX53</accession>
<sequence>MTSILELPTELLTAIAENVQQQCGLRFEPWPTVAGPRNSVKALLDLCLTCSVLRNIAQSVVFRTLHIHYRNTNPGSTYRSLAQTLARYPSLAKEGRSIVMDRHASRETEWFTDEDGDCVGRVDDESVWKVEGPKLALPMLTLLSNVTTLHLRGCTFLPAEDASHLGTLLRGTSSVTNGPILLPQLRTLYISPEIGGGDGVVRIADYVPFLRHHGLHEVNIYCGVLLSNLGPWKLADSDRLPPNSLTISKMSLVGCLLDFTSACMLLEACSRLRSLSYSQLDNDIEDILEVLQAENTATIQSYKPSILGPQTLTTALESCKDTLEDLQIHFRGLKGQPLDANIKFVGLRSFDLLGSLTIQTRHMGNFSSLPPALKHLRLLFRNTSRYPAKLLPRDVADLVRGAADSRNKRCLLLQSVVFEGSFKKEEWRSDAAFLPKSAADRWVIQADVKASPYLVWHLGDVEFILRRTSLPEDGNWLWTLTQR</sequence>
<dbReference type="OrthoDB" id="2520703at2759"/>
<organism evidence="1 2">
    <name type="scientific">Ophiobolus disseminans</name>
    <dbReference type="NCBI Taxonomy" id="1469910"/>
    <lineage>
        <taxon>Eukaryota</taxon>
        <taxon>Fungi</taxon>
        <taxon>Dikarya</taxon>
        <taxon>Ascomycota</taxon>
        <taxon>Pezizomycotina</taxon>
        <taxon>Dothideomycetes</taxon>
        <taxon>Pleosporomycetidae</taxon>
        <taxon>Pleosporales</taxon>
        <taxon>Pleosporineae</taxon>
        <taxon>Phaeosphaeriaceae</taxon>
        <taxon>Ophiobolus</taxon>
    </lineage>
</organism>